<sequence>MIIPSCCNFIVFHNFLKLRYIFSKSWGVRKDSLASYRCSTIGHAPGHNGERDVDWFLYSCSRLGTQLGQKFHVRVDWICKEGGLEKASVRNLTLLWALGPSRTCQTCVQDHLCWVFRLGNGHETLVQGLRKLWKVMLSDLILGLMWKLYWEVKCMVISSLIPLALQSNLPPPLGPTVCYLNIKLKVWHGRSVYDHPERRPKAALTFDAIKTLTGRHVVQVHFVNPDSPLPVVQCNHTIQ</sequence>
<dbReference type="Proteomes" id="UP001367508">
    <property type="component" value="Unassembled WGS sequence"/>
</dbReference>
<keyword evidence="2" id="KW-1185">Reference proteome</keyword>
<dbReference type="AlphaFoldDB" id="A0AAN9RCQ7"/>
<name>A0AAN9RCQ7_CANGL</name>
<proteinExistence type="predicted"/>
<organism evidence="1 2">
    <name type="scientific">Canavalia gladiata</name>
    <name type="common">Sword bean</name>
    <name type="synonym">Dolichos gladiatus</name>
    <dbReference type="NCBI Taxonomy" id="3824"/>
    <lineage>
        <taxon>Eukaryota</taxon>
        <taxon>Viridiplantae</taxon>
        <taxon>Streptophyta</taxon>
        <taxon>Embryophyta</taxon>
        <taxon>Tracheophyta</taxon>
        <taxon>Spermatophyta</taxon>
        <taxon>Magnoliopsida</taxon>
        <taxon>eudicotyledons</taxon>
        <taxon>Gunneridae</taxon>
        <taxon>Pentapetalae</taxon>
        <taxon>rosids</taxon>
        <taxon>fabids</taxon>
        <taxon>Fabales</taxon>
        <taxon>Fabaceae</taxon>
        <taxon>Papilionoideae</taxon>
        <taxon>50 kb inversion clade</taxon>
        <taxon>NPAAA clade</taxon>
        <taxon>indigoferoid/millettioid clade</taxon>
        <taxon>Phaseoleae</taxon>
        <taxon>Canavalia</taxon>
    </lineage>
</organism>
<accession>A0AAN9RCQ7</accession>
<gene>
    <name evidence="1" type="ORF">VNO77_03967</name>
</gene>
<protein>
    <submittedName>
        <fullName evidence="1">Uncharacterized protein</fullName>
    </submittedName>
</protein>
<evidence type="ECO:0000313" key="2">
    <source>
        <dbReference type="Proteomes" id="UP001367508"/>
    </source>
</evidence>
<comment type="caution">
    <text evidence="1">The sequence shown here is derived from an EMBL/GenBank/DDBJ whole genome shotgun (WGS) entry which is preliminary data.</text>
</comment>
<evidence type="ECO:0000313" key="1">
    <source>
        <dbReference type="EMBL" id="KAK7361878.1"/>
    </source>
</evidence>
<reference evidence="1 2" key="1">
    <citation type="submission" date="2024-01" db="EMBL/GenBank/DDBJ databases">
        <title>The genomes of 5 underutilized Papilionoideae crops provide insights into root nodulation and disease resistanc.</title>
        <authorList>
            <person name="Jiang F."/>
        </authorList>
    </citation>
    <scope>NUCLEOTIDE SEQUENCE [LARGE SCALE GENOMIC DNA]</scope>
    <source>
        <strain evidence="1">LVBAO_FW01</strain>
        <tissue evidence="1">Leaves</tissue>
    </source>
</reference>
<dbReference type="EMBL" id="JAYMYQ010000001">
    <property type="protein sequence ID" value="KAK7361878.1"/>
    <property type="molecule type" value="Genomic_DNA"/>
</dbReference>